<proteinExistence type="predicted"/>
<dbReference type="AlphaFoldDB" id="A0A6S6TXE4"/>
<reference evidence="1" key="1">
    <citation type="submission" date="2020-01" db="EMBL/GenBank/DDBJ databases">
        <authorList>
            <person name="Meier V. D."/>
            <person name="Meier V D."/>
        </authorList>
    </citation>
    <scope>NUCLEOTIDE SEQUENCE</scope>
    <source>
        <strain evidence="1">HLG_WM_MAG_02</strain>
    </source>
</reference>
<name>A0A6S6TXE4_9BACT</name>
<protein>
    <submittedName>
        <fullName evidence="1">Uncharacterized protein</fullName>
    </submittedName>
</protein>
<dbReference type="EMBL" id="CACVAZ010000218">
    <property type="protein sequence ID" value="CAA6827201.1"/>
    <property type="molecule type" value="Genomic_DNA"/>
</dbReference>
<accession>A0A6S6TXE4</accession>
<organism evidence="1">
    <name type="scientific">uncultured Sulfurovum sp</name>
    <dbReference type="NCBI Taxonomy" id="269237"/>
    <lineage>
        <taxon>Bacteria</taxon>
        <taxon>Pseudomonadati</taxon>
        <taxon>Campylobacterota</taxon>
        <taxon>Epsilonproteobacteria</taxon>
        <taxon>Campylobacterales</taxon>
        <taxon>Sulfurovaceae</taxon>
        <taxon>Sulfurovum</taxon>
        <taxon>environmental samples</taxon>
    </lineage>
</organism>
<evidence type="ECO:0000313" key="1">
    <source>
        <dbReference type="EMBL" id="CAA6827201.1"/>
    </source>
</evidence>
<gene>
    <name evidence="1" type="ORF">HELGO_WM26969</name>
</gene>
<sequence>MAISDYVEQILSSPVYVFDGIIDKLIGKNLHFAKIELRRHPFEIDVILLDSIKLILKDLEKEEGSISCFLYAKFGFEMRKNKRRAQLVYLGSELKVQHKKIISRLYGVHRQKERLSYSIIDLKRLSEGFHNKNMFFESDNVKNKNKFYIDEIDRKIEELQKIQLSLLMKYDSFSETEKIYHKLFKRIPRHENLREETYLLLVNPLKV</sequence>